<dbReference type="VEuPathDB" id="FungiDB:H257_01314"/>
<organism evidence="5">
    <name type="scientific">Aphanomyces astaci</name>
    <name type="common">Crayfish plague agent</name>
    <dbReference type="NCBI Taxonomy" id="112090"/>
    <lineage>
        <taxon>Eukaryota</taxon>
        <taxon>Sar</taxon>
        <taxon>Stramenopiles</taxon>
        <taxon>Oomycota</taxon>
        <taxon>Saprolegniomycetes</taxon>
        <taxon>Saprolegniales</taxon>
        <taxon>Verrucalvaceae</taxon>
        <taxon>Aphanomyces</taxon>
    </lineage>
</organism>
<reference evidence="5" key="1">
    <citation type="submission" date="2013-12" db="EMBL/GenBank/DDBJ databases">
        <title>The Genome Sequence of Aphanomyces astaci APO3.</title>
        <authorList>
            <consortium name="The Broad Institute Genomics Platform"/>
            <person name="Russ C."/>
            <person name="Tyler B."/>
            <person name="van West P."/>
            <person name="Dieguez-Uribeondo J."/>
            <person name="Young S.K."/>
            <person name="Zeng Q."/>
            <person name="Gargeya S."/>
            <person name="Fitzgerald M."/>
            <person name="Abouelleil A."/>
            <person name="Alvarado L."/>
            <person name="Chapman S.B."/>
            <person name="Gainer-Dewar J."/>
            <person name="Goldberg J."/>
            <person name="Griggs A."/>
            <person name="Gujja S."/>
            <person name="Hansen M."/>
            <person name="Howarth C."/>
            <person name="Imamovic A."/>
            <person name="Ireland A."/>
            <person name="Larimer J."/>
            <person name="McCowan C."/>
            <person name="Murphy C."/>
            <person name="Pearson M."/>
            <person name="Poon T.W."/>
            <person name="Priest M."/>
            <person name="Roberts A."/>
            <person name="Saif S."/>
            <person name="Shea T."/>
            <person name="Sykes S."/>
            <person name="Wortman J."/>
            <person name="Nusbaum C."/>
            <person name="Birren B."/>
        </authorList>
    </citation>
    <scope>NUCLEOTIDE SEQUENCE [LARGE SCALE GENOMIC DNA]</scope>
    <source>
        <strain evidence="5">APO3</strain>
    </source>
</reference>
<gene>
    <name evidence="5" type="ORF">H257_01314</name>
</gene>
<dbReference type="PANTHER" id="PTHR18921">
    <property type="entry name" value="MYOSIN HEAVY CHAIN - RELATED"/>
    <property type="match status" value="1"/>
</dbReference>
<comment type="subcellular location">
    <subcellularLocation>
        <location evidence="1">Golgi apparatus</location>
    </subcellularLocation>
</comment>
<dbReference type="EMBL" id="KI913115">
    <property type="protein sequence ID" value="ETV87902.1"/>
    <property type="molecule type" value="Genomic_DNA"/>
</dbReference>
<dbReference type="GO" id="GO:0031267">
    <property type="term" value="F:small GTPase binding"/>
    <property type="evidence" value="ECO:0007669"/>
    <property type="project" value="TreeGrafter"/>
</dbReference>
<dbReference type="PANTHER" id="PTHR18921:SF2">
    <property type="entry name" value="THYROID RECEPTOR-INTERACTING PROTEIN 11"/>
    <property type="match status" value="1"/>
</dbReference>
<evidence type="ECO:0000256" key="1">
    <source>
        <dbReference type="ARBA" id="ARBA00004555"/>
    </source>
</evidence>
<keyword evidence="2" id="KW-0333">Golgi apparatus</keyword>
<dbReference type="RefSeq" id="XP_009822765.1">
    <property type="nucleotide sequence ID" value="XM_009824463.1"/>
</dbReference>
<feature type="coiled-coil region" evidence="4">
    <location>
        <begin position="59"/>
        <end position="124"/>
    </location>
</feature>
<dbReference type="AlphaFoldDB" id="W4H7M2"/>
<evidence type="ECO:0008006" key="6">
    <source>
        <dbReference type="Google" id="ProtNLM"/>
    </source>
</evidence>
<feature type="coiled-coil region" evidence="4">
    <location>
        <begin position="276"/>
        <end position="342"/>
    </location>
</feature>
<dbReference type="GO" id="GO:0007030">
    <property type="term" value="P:Golgi organization"/>
    <property type="evidence" value="ECO:0007669"/>
    <property type="project" value="TreeGrafter"/>
</dbReference>
<keyword evidence="3 4" id="KW-0175">Coiled coil</keyword>
<protein>
    <recommendedName>
        <fullName evidence="6">GRIP domain-containing protein</fullName>
    </recommendedName>
</protein>
<evidence type="ECO:0000313" key="5">
    <source>
        <dbReference type="EMBL" id="ETV87902.1"/>
    </source>
</evidence>
<dbReference type="GO" id="GO:0005794">
    <property type="term" value="C:Golgi apparatus"/>
    <property type="evidence" value="ECO:0007669"/>
    <property type="project" value="UniProtKB-SubCell"/>
</dbReference>
<proteinExistence type="predicted"/>
<name>W4H7M2_APHAT</name>
<evidence type="ECO:0000256" key="2">
    <source>
        <dbReference type="ARBA" id="ARBA00023034"/>
    </source>
</evidence>
<evidence type="ECO:0000256" key="4">
    <source>
        <dbReference type="SAM" id="Coils"/>
    </source>
</evidence>
<accession>W4H7M2</accession>
<sequence>MASSSLWGSLAANVANYGKDLTQDIRDIVSGVDDEHDIEKEGGINASTPGQDEDLDAYIEDLERSLIRKKQEVEAAFKKIEDLEAQLALQRESLPLPVVDDTATRELQRRVESLQSQLEHDRALHATAMNEAVASFDVKLAAALGEAHRWHVECDRLCSSAAAKANEGATSDSPADSLIEANPVVVDAVATLSSVLHAADLVDDDATMSHKLGHYASLVTSRLVAAEVDAKALETTLTAFVLSQGEQLDPPFHLAECKLKLDQVGVARRTDMERVVAEFEQTTGQLQLELAAAQAKVRDVEQRHVQESPDNDQAVRHLQDKLHQSQVNVEHLSRELEATTLELQAALGARDGEEQSSVLVERNMELERMAYAVSDQLAQVKAQLDMERAQWVQHGRANTSAVSEAQWFELKSTLALVEADKNVAQQDADRLHSELLNLHAVLTQFQSRRETEEAQWQAKEASWTSRLAALEADVASSRERQTSTDDVALLKQSVAKKDGEIERLRDALERSAARFHGDTVESVDKRLMVQMMIQLHESPNKSDVLEVMGRILGFTPEENERMRAHPGRLKSIPLLGSIFGSSDVAPPPQDQVHVAGTTFSDAWADFLLRETK</sequence>
<evidence type="ECO:0000256" key="3">
    <source>
        <dbReference type="ARBA" id="ARBA00023054"/>
    </source>
</evidence>
<dbReference type="OrthoDB" id="71227at2759"/>
<dbReference type="GeneID" id="20803310"/>
<dbReference type="GO" id="GO:0006888">
    <property type="term" value="P:endoplasmic reticulum to Golgi vesicle-mediated transport"/>
    <property type="evidence" value="ECO:0007669"/>
    <property type="project" value="TreeGrafter"/>
</dbReference>